<dbReference type="UniPathway" id="UPA00196"/>
<evidence type="ECO:0000313" key="12">
    <source>
        <dbReference type="EMBL" id="KDN84222.1"/>
    </source>
</evidence>
<feature type="transmembrane region" description="Helical" evidence="11">
    <location>
        <begin position="162"/>
        <end position="185"/>
    </location>
</feature>
<evidence type="ECO:0000313" key="13">
    <source>
        <dbReference type="Proteomes" id="UP000027178"/>
    </source>
</evidence>
<accession>A0A066YSP4</accession>
<evidence type="ECO:0000256" key="1">
    <source>
        <dbReference type="ARBA" id="ARBA00004477"/>
    </source>
</evidence>
<evidence type="ECO:0000256" key="3">
    <source>
        <dbReference type="ARBA" id="ARBA00022502"/>
    </source>
</evidence>
<dbReference type="HOGENOM" id="CLU_036370_3_1_11"/>
<evidence type="ECO:0000256" key="5">
    <source>
        <dbReference type="ARBA" id="ARBA00022679"/>
    </source>
</evidence>
<evidence type="ECO:0000256" key="11">
    <source>
        <dbReference type="SAM" id="Phobius"/>
    </source>
</evidence>
<feature type="transmembrane region" description="Helical" evidence="11">
    <location>
        <begin position="390"/>
        <end position="406"/>
    </location>
</feature>
<dbReference type="AlphaFoldDB" id="A0A066YSP4"/>
<dbReference type="eggNOG" id="COG5542">
    <property type="taxonomic scope" value="Bacteria"/>
</dbReference>
<dbReference type="RefSeq" id="WP_244305366.1">
    <property type="nucleotide sequence ID" value="NZ_KK853997.1"/>
</dbReference>
<dbReference type="GO" id="GO:0000009">
    <property type="term" value="F:alpha-1,6-mannosyltransferase activity"/>
    <property type="evidence" value="ECO:0007669"/>
    <property type="project" value="InterPro"/>
</dbReference>
<dbReference type="EMBL" id="JNBY01000093">
    <property type="protein sequence ID" value="KDN84222.1"/>
    <property type="molecule type" value="Genomic_DNA"/>
</dbReference>
<dbReference type="GO" id="GO:0004376">
    <property type="term" value="F:GPI mannosyltransferase activity"/>
    <property type="evidence" value="ECO:0007669"/>
    <property type="project" value="InterPro"/>
</dbReference>
<comment type="caution">
    <text evidence="12">The sequence shown here is derived from an EMBL/GenBank/DDBJ whole genome shotgun (WGS) entry which is preliminary data.</text>
</comment>
<keyword evidence="7" id="KW-0256">Endoplasmic reticulum</keyword>
<sequence>MGVVRQGMAGRPPTTAASATATEDEVPVEADLPEPEEAAGPEPGSSVAVGIRRLAERFGPALALYGAVKLAGFAAFMWLLETNGHYLTNDPRFGGGAHPWDVLGSWDGLWYQRVAHEGYDPQLIPEQGFFSIKQNSAAFFPLYPGLIRLVSNLGLGLYGSGMLVSILASFLAAAGIFAVVSKLYGRRAGVIAAGLWAAFPGSGVEWAVYSESVFVALAAWACYFVVDRNWLSAAVVTFMAGLARPSSVPLIAGVALAAAIALWKRSDGVAGPLTAILLPPVGCLGYLAWVGYRMGHLDGYITLQRGGWLHFFDWGRYTLRAATNVLRGETNYLFTYPTEDLIAVLVLLALPILLVALLSKRPPLVLTVYTVGTLVMVLGSQQMFGTLSRFVLPIFPLLIPLAVALARVRLRNLATVLGVAALSSGWYAGYVIFQLGIP</sequence>
<comment type="pathway">
    <text evidence="2">Glycolipid biosynthesis; glycosylphosphatidylinositol-anchor biosynthesis.</text>
</comment>
<evidence type="ECO:0000256" key="4">
    <source>
        <dbReference type="ARBA" id="ARBA00022676"/>
    </source>
</evidence>
<evidence type="ECO:0000256" key="2">
    <source>
        <dbReference type="ARBA" id="ARBA00004687"/>
    </source>
</evidence>
<name>A0A066YSP4_9ACTN</name>
<feature type="transmembrane region" description="Helical" evidence="11">
    <location>
        <begin position="341"/>
        <end position="359"/>
    </location>
</feature>
<reference evidence="12 13" key="1">
    <citation type="submission" date="2014-05" db="EMBL/GenBank/DDBJ databases">
        <title>Draft Genome Sequence of Kitasatospora cheerisanensis KCTC 2395.</title>
        <authorList>
            <person name="Nam D.H."/>
        </authorList>
    </citation>
    <scope>NUCLEOTIDE SEQUENCE [LARGE SCALE GENOMIC DNA]</scope>
    <source>
        <strain evidence="12 13">KCTC 2395</strain>
    </source>
</reference>
<feature type="transmembrane region" description="Helical" evidence="11">
    <location>
        <begin position="62"/>
        <end position="80"/>
    </location>
</feature>
<dbReference type="PANTHER" id="PTHR12468">
    <property type="entry name" value="GPI MANNOSYLTRANSFERASE 2"/>
    <property type="match status" value="1"/>
</dbReference>
<dbReference type="PANTHER" id="PTHR12468:SF2">
    <property type="entry name" value="GPI MANNOSYLTRANSFERASE 2"/>
    <property type="match status" value="1"/>
</dbReference>
<keyword evidence="6 11" id="KW-0812">Transmembrane</keyword>
<dbReference type="GO" id="GO:0016020">
    <property type="term" value="C:membrane"/>
    <property type="evidence" value="ECO:0007669"/>
    <property type="project" value="GOC"/>
</dbReference>
<comment type="subcellular location">
    <subcellularLocation>
        <location evidence="1">Endoplasmic reticulum membrane</location>
        <topology evidence="1">Multi-pass membrane protein</topology>
    </subcellularLocation>
</comment>
<keyword evidence="9 11" id="KW-0472">Membrane</keyword>
<feature type="transmembrane region" description="Helical" evidence="11">
    <location>
        <begin position="246"/>
        <end position="263"/>
    </location>
</feature>
<keyword evidence="13" id="KW-1185">Reference proteome</keyword>
<keyword evidence="4" id="KW-0328">Glycosyltransferase</keyword>
<dbReference type="Proteomes" id="UP000027178">
    <property type="component" value="Unassembled WGS sequence"/>
</dbReference>
<evidence type="ECO:0000256" key="6">
    <source>
        <dbReference type="ARBA" id="ARBA00022692"/>
    </source>
</evidence>
<proteinExistence type="predicted"/>
<dbReference type="InterPro" id="IPR007315">
    <property type="entry name" value="PIG-V/Gpi18"/>
</dbReference>
<dbReference type="PATRIC" id="fig|1348663.4.peg.3867"/>
<keyword evidence="5" id="KW-0808">Transferase</keyword>
<evidence type="ECO:0008006" key="14">
    <source>
        <dbReference type="Google" id="ProtNLM"/>
    </source>
</evidence>
<organism evidence="12 13">
    <name type="scientific">Kitasatospora cheerisanensis KCTC 2395</name>
    <dbReference type="NCBI Taxonomy" id="1348663"/>
    <lineage>
        <taxon>Bacteria</taxon>
        <taxon>Bacillati</taxon>
        <taxon>Actinomycetota</taxon>
        <taxon>Actinomycetes</taxon>
        <taxon>Kitasatosporales</taxon>
        <taxon>Streptomycetaceae</taxon>
        <taxon>Kitasatospora</taxon>
    </lineage>
</organism>
<evidence type="ECO:0000256" key="9">
    <source>
        <dbReference type="ARBA" id="ARBA00023136"/>
    </source>
</evidence>
<feature type="transmembrane region" description="Helical" evidence="11">
    <location>
        <begin position="366"/>
        <end position="384"/>
    </location>
</feature>
<keyword evidence="3" id="KW-0337">GPI-anchor biosynthesis</keyword>
<feature type="region of interest" description="Disordered" evidence="10">
    <location>
        <begin position="1"/>
        <end position="45"/>
    </location>
</feature>
<dbReference type="GO" id="GO:0006506">
    <property type="term" value="P:GPI anchor biosynthetic process"/>
    <property type="evidence" value="ECO:0007669"/>
    <property type="project" value="UniProtKB-UniPathway"/>
</dbReference>
<gene>
    <name evidence="12" type="ORF">KCH_40130</name>
</gene>
<evidence type="ECO:0000256" key="8">
    <source>
        <dbReference type="ARBA" id="ARBA00022989"/>
    </source>
</evidence>
<feature type="compositionally biased region" description="Acidic residues" evidence="10">
    <location>
        <begin position="22"/>
        <end position="39"/>
    </location>
</feature>
<evidence type="ECO:0000256" key="10">
    <source>
        <dbReference type="SAM" id="MobiDB-lite"/>
    </source>
</evidence>
<feature type="transmembrane region" description="Helical" evidence="11">
    <location>
        <begin position="270"/>
        <end position="289"/>
    </location>
</feature>
<keyword evidence="8 11" id="KW-1133">Transmembrane helix</keyword>
<evidence type="ECO:0000256" key="7">
    <source>
        <dbReference type="ARBA" id="ARBA00022824"/>
    </source>
</evidence>
<feature type="transmembrane region" description="Helical" evidence="11">
    <location>
        <begin position="413"/>
        <end position="433"/>
    </location>
</feature>
<protein>
    <recommendedName>
        <fullName evidence="14">Glycosyltransferase RgtA/B/C/D-like domain-containing protein</fullName>
    </recommendedName>
</protein>